<evidence type="ECO:0000313" key="1">
    <source>
        <dbReference type="EMBL" id="KAK6502419.1"/>
    </source>
</evidence>
<proteinExistence type="predicted"/>
<name>A0AAN8P6R9_9PEZI</name>
<protein>
    <submittedName>
        <fullName evidence="1">Uncharacterized protein</fullName>
    </submittedName>
</protein>
<keyword evidence="2" id="KW-1185">Reference proteome</keyword>
<comment type="caution">
    <text evidence="1">The sequence shown here is derived from an EMBL/GenBank/DDBJ whole genome shotgun (WGS) entry which is preliminary data.</text>
</comment>
<sequence length="310" mass="35206">MKGYAIGFPRFGGTEDQMKFSAASNILKLHEGYGKSISHLTFTYLEKTYSTIDTPLGPRGPEIKLPAKDEYLTTGPCLPAFSIRFTEILPNLTTIEFKDHYPPYRRRAHSFNPNYLLPSLFNILSSCCSLHHLKLSVTNDLTLPPLMMKKIESMLPMSTSPVRLQTLSLDLYLVECKVNSWSFHGIWLLDALAYLLPTEETSLKKLDFNVSRKNPINRWRYAGSADNIEDYVTAKQAAFAAKHNRLNRTITLSALRHLKVSIKKDSPSVFLALVNVHKWSLEELDIEDIDEGHHYGDGDRVVCELQFVSP</sequence>
<dbReference type="EMBL" id="JAVHJM010000011">
    <property type="protein sequence ID" value="KAK6502419.1"/>
    <property type="molecule type" value="Genomic_DNA"/>
</dbReference>
<reference evidence="1 2" key="1">
    <citation type="submission" date="2019-10" db="EMBL/GenBank/DDBJ databases">
        <authorList>
            <person name="Palmer J.M."/>
        </authorList>
    </citation>
    <scope>NUCLEOTIDE SEQUENCE [LARGE SCALE GENOMIC DNA]</scope>
    <source>
        <strain evidence="1 2">TWF506</strain>
    </source>
</reference>
<dbReference type="AlphaFoldDB" id="A0AAN8P6R9"/>
<evidence type="ECO:0000313" key="2">
    <source>
        <dbReference type="Proteomes" id="UP001307849"/>
    </source>
</evidence>
<gene>
    <name evidence="1" type="ORF">TWF506_002999</name>
</gene>
<organism evidence="1 2">
    <name type="scientific">Arthrobotrys conoides</name>
    <dbReference type="NCBI Taxonomy" id="74498"/>
    <lineage>
        <taxon>Eukaryota</taxon>
        <taxon>Fungi</taxon>
        <taxon>Dikarya</taxon>
        <taxon>Ascomycota</taxon>
        <taxon>Pezizomycotina</taxon>
        <taxon>Orbiliomycetes</taxon>
        <taxon>Orbiliales</taxon>
        <taxon>Orbiliaceae</taxon>
        <taxon>Arthrobotrys</taxon>
    </lineage>
</organism>
<accession>A0AAN8P6R9</accession>
<dbReference type="Proteomes" id="UP001307849">
    <property type="component" value="Unassembled WGS sequence"/>
</dbReference>